<reference evidence="2" key="1">
    <citation type="submission" date="2021-02" db="EMBL/GenBank/DDBJ databases">
        <authorList>
            <person name="Dougan E. K."/>
            <person name="Rhodes N."/>
            <person name="Thang M."/>
            <person name="Chan C."/>
        </authorList>
    </citation>
    <scope>NUCLEOTIDE SEQUENCE</scope>
</reference>
<dbReference type="SMART" id="SM00164">
    <property type="entry name" value="TBC"/>
    <property type="match status" value="1"/>
</dbReference>
<proteinExistence type="predicted"/>
<dbReference type="InterPro" id="IPR050302">
    <property type="entry name" value="Rab_GAP_TBC_domain"/>
</dbReference>
<dbReference type="Pfam" id="PF00566">
    <property type="entry name" value="RabGAP-TBC"/>
    <property type="match status" value="1"/>
</dbReference>
<dbReference type="GO" id="GO:0005096">
    <property type="term" value="F:GTPase activator activity"/>
    <property type="evidence" value="ECO:0007669"/>
    <property type="project" value="TreeGrafter"/>
</dbReference>
<evidence type="ECO:0000313" key="2">
    <source>
        <dbReference type="EMBL" id="CAE7406648.1"/>
    </source>
</evidence>
<dbReference type="OrthoDB" id="416345at2759"/>
<dbReference type="Gene3D" id="1.10.472.80">
    <property type="entry name" value="Ypt/Rab-GAP domain of gyp1p, domain 3"/>
    <property type="match status" value="1"/>
</dbReference>
<dbReference type="GO" id="GO:0031267">
    <property type="term" value="F:small GTPase binding"/>
    <property type="evidence" value="ECO:0007669"/>
    <property type="project" value="TreeGrafter"/>
</dbReference>
<keyword evidence="3" id="KW-1185">Reference proteome</keyword>
<evidence type="ECO:0000313" key="3">
    <source>
        <dbReference type="Proteomes" id="UP000604046"/>
    </source>
</evidence>
<sequence length="349" mass="39430">MGCGCVSQHQVGIPGGGPRQFLYTATDKEFVRTLDKEELKEKNLLLTYFRLDHEGHFVVTDGFRDLVRRKGVPRRYRWRAWRALTGWSALSKPGWYERIMRKAPDSKTVEAIEKDLDRTFPGVEDFDDRKKRELANMLRAHAGLFPSVGYCQGMNFVAGFLLLVAGRVPDAAKDAFFLLVQMMVKYRANLLFCDGLPLLKLHTFQYRILLQRLFPDVHRHFTENQITPELYLTKWILTLFTQPLCFDAAARVWDLIVCDGLQAVVLIALGVVKLWRSRLLQEDTEGILEMLSMRDGEPLAGGEIVKAALALESQIAPGSQGTLLATGRQCSSGGSMPSFALHAQAVQRE</sequence>
<dbReference type="InterPro" id="IPR035969">
    <property type="entry name" value="Rab-GAP_TBC_sf"/>
</dbReference>
<dbReference type="InterPro" id="IPR000195">
    <property type="entry name" value="Rab-GAP-TBC_dom"/>
</dbReference>
<name>A0A812QVP5_9DINO</name>
<comment type="caution">
    <text evidence="2">The sequence shown here is derived from an EMBL/GenBank/DDBJ whole genome shotgun (WGS) entry which is preliminary data.</text>
</comment>
<dbReference type="PROSITE" id="PS50086">
    <property type="entry name" value="TBC_RABGAP"/>
    <property type="match status" value="1"/>
</dbReference>
<accession>A0A812QVP5</accession>
<dbReference type="PANTHER" id="PTHR47219">
    <property type="entry name" value="RAB GTPASE-ACTIVATING PROTEIN 1-LIKE"/>
    <property type="match status" value="1"/>
</dbReference>
<dbReference type="PANTHER" id="PTHR47219:SF9">
    <property type="entry name" value="GTPASE ACTIVATING PROTEIN AND CENTROSOME-ASSOCIATED, ISOFORM B"/>
    <property type="match status" value="1"/>
</dbReference>
<evidence type="ECO:0000259" key="1">
    <source>
        <dbReference type="PROSITE" id="PS50086"/>
    </source>
</evidence>
<gene>
    <name evidence="2" type="primary">Tbc1d10b</name>
    <name evidence="2" type="ORF">SNAT2548_LOCUS22122</name>
</gene>
<dbReference type="Gene3D" id="1.10.8.270">
    <property type="entry name" value="putative rabgap domain of human tbc1 domain family member 14 like domains"/>
    <property type="match status" value="1"/>
</dbReference>
<organism evidence="2 3">
    <name type="scientific">Symbiodinium natans</name>
    <dbReference type="NCBI Taxonomy" id="878477"/>
    <lineage>
        <taxon>Eukaryota</taxon>
        <taxon>Sar</taxon>
        <taxon>Alveolata</taxon>
        <taxon>Dinophyceae</taxon>
        <taxon>Suessiales</taxon>
        <taxon>Symbiodiniaceae</taxon>
        <taxon>Symbiodinium</taxon>
    </lineage>
</organism>
<dbReference type="Proteomes" id="UP000604046">
    <property type="component" value="Unassembled WGS sequence"/>
</dbReference>
<protein>
    <submittedName>
        <fullName evidence="2">Tbc1d10b protein</fullName>
    </submittedName>
</protein>
<dbReference type="AlphaFoldDB" id="A0A812QVP5"/>
<dbReference type="EMBL" id="CAJNDS010002275">
    <property type="protein sequence ID" value="CAE7406648.1"/>
    <property type="molecule type" value="Genomic_DNA"/>
</dbReference>
<dbReference type="SUPFAM" id="SSF47923">
    <property type="entry name" value="Ypt/Rab-GAP domain of gyp1p"/>
    <property type="match status" value="2"/>
</dbReference>
<feature type="domain" description="Rab-GAP TBC" evidence="1">
    <location>
        <begin position="71"/>
        <end position="260"/>
    </location>
</feature>